<feature type="chain" id="PRO_5045443442" evidence="1">
    <location>
        <begin position="24"/>
        <end position="185"/>
    </location>
</feature>
<dbReference type="InterPro" id="IPR022376">
    <property type="entry name" value="PQQ_CXXCW"/>
</dbReference>
<reference evidence="3 4" key="1">
    <citation type="submission" date="2021-03" db="EMBL/GenBank/DDBJ databases">
        <title>Genomic Encyclopedia of Type Strains, Phase III (KMG-III): the genomes of soil and plant-associated and newly described type strains.</title>
        <authorList>
            <person name="Whitman W."/>
        </authorList>
    </citation>
    <scope>NUCLEOTIDE SEQUENCE [LARGE SCALE GENOMIC DNA]</scope>
    <source>
        <strain evidence="3 4">IMMIB AFH-6</strain>
    </source>
</reference>
<dbReference type="EMBL" id="JAGINP010000009">
    <property type="protein sequence ID" value="MBP2293009.1"/>
    <property type="molecule type" value="Genomic_DNA"/>
</dbReference>
<evidence type="ECO:0000313" key="4">
    <source>
        <dbReference type="Proteomes" id="UP000781958"/>
    </source>
</evidence>
<keyword evidence="1" id="KW-0732">Signal</keyword>
<organism evidence="3 4">
    <name type="scientific">Azospirillum rugosum</name>
    <dbReference type="NCBI Taxonomy" id="416170"/>
    <lineage>
        <taxon>Bacteria</taxon>
        <taxon>Pseudomonadati</taxon>
        <taxon>Pseudomonadota</taxon>
        <taxon>Alphaproteobacteria</taxon>
        <taxon>Rhodospirillales</taxon>
        <taxon>Azospirillaceae</taxon>
        <taxon>Azospirillum</taxon>
    </lineage>
</organism>
<dbReference type="PROSITE" id="PS50206">
    <property type="entry name" value="RHODANESE_3"/>
    <property type="match status" value="1"/>
</dbReference>
<sequence length="185" mass="19855">MRGLTRGAGTALLLAFLSGAALAAEPAPIPDGYRMTDYRSPTPAGLPGAVTVDTARARALVEAGEVLPVNVLKLDRSTLPGGPWIVAKPFPQIPGGVWLPNVGLGALTPELEGYFRGRLEALTKGDRGRGLMFYCLADCWMSWNAAKRALAMGYRRVYWFRDGMDGWAEAGLPTEEAKPLPVADR</sequence>
<comment type="caution">
    <text evidence="3">The sequence shown here is derived from an EMBL/GenBank/DDBJ whole genome shotgun (WGS) entry which is preliminary data.</text>
</comment>
<gene>
    <name evidence="3" type="ORF">J2851_002791</name>
</gene>
<dbReference type="CDD" id="cd00158">
    <property type="entry name" value="RHOD"/>
    <property type="match status" value="1"/>
</dbReference>
<accession>A0ABS4SKB7</accession>
<dbReference type="RefSeq" id="WP_209766875.1">
    <property type="nucleotide sequence ID" value="NZ_JAGINP010000009.1"/>
</dbReference>
<dbReference type="Gene3D" id="3.40.250.10">
    <property type="entry name" value="Rhodanese-like domain"/>
    <property type="match status" value="1"/>
</dbReference>
<feature type="signal peptide" evidence="1">
    <location>
        <begin position="1"/>
        <end position="23"/>
    </location>
</feature>
<dbReference type="NCBIfam" id="TIGR03865">
    <property type="entry name" value="PQQ_CXXCW"/>
    <property type="match status" value="1"/>
</dbReference>
<keyword evidence="4" id="KW-1185">Reference proteome</keyword>
<dbReference type="InterPro" id="IPR036873">
    <property type="entry name" value="Rhodanese-like_dom_sf"/>
</dbReference>
<proteinExistence type="predicted"/>
<dbReference type="SUPFAM" id="SSF52821">
    <property type="entry name" value="Rhodanese/Cell cycle control phosphatase"/>
    <property type="match status" value="1"/>
</dbReference>
<evidence type="ECO:0000259" key="2">
    <source>
        <dbReference type="PROSITE" id="PS50206"/>
    </source>
</evidence>
<protein>
    <submittedName>
        <fullName evidence="3">PQQ-dependent catabolism-associated CXXCW motif protein</fullName>
    </submittedName>
</protein>
<feature type="domain" description="Rhodanese" evidence="2">
    <location>
        <begin position="93"/>
        <end position="176"/>
    </location>
</feature>
<dbReference type="Proteomes" id="UP000781958">
    <property type="component" value="Unassembled WGS sequence"/>
</dbReference>
<name>A0ABS4SKB7_9PROT</name>
<evidence type="ECO:0000313" key="3">
    <source>
        <dbReference type="EMBL" id="MBP2293009.1"/>
    </source>
</evidence>
<evidence type="ECO:0000256" key="1">
    <source>
        <dbReference type="SAM" id="SignalP"/>
    </source>
</evidence>
<dbReference type="InterPro" id="IPR001763">
    <property type="entry name" value="Rhodanese-like_dom"/>
</dbReference>